<dbReference type="Proteomes" id="UP001152622">
    <property type="component" value="Chromosome 7"/>
</dbReference>
<feature type="region of interest" description="Disordered" evidence="1">
    <location>
        <begin position="1"/>
        <end position="92"/>
    </location>
</feature>
<protein>
    <submittedName>
        <fullName evidence="2">Uncharacterized protein</fullName>
    </submittedName>
</protein>
<comment type="caution">
    <text evidence="2">The sequence shown here is derived from an EMBL/GenBank/DDBJ whole genome shotgun (WGS) entry which is preliminary data.</text>
</comment>
<proteinExistence type="predicted"/>
<organism evidence="2 3">
    <name type="scientific">Synaphobranchus kaupii</name>
    <name type="common">Kaup's arrowtooth eel</name>
    <dbReference type="NCBI Taxonomy" id="118154"/>
    <lineage>
        <taxon>Eukaryota</taxon>
        <taxon>Metazoa</taxon>
        <taxon>Chordata</taxon>
        <taxon>Craniata</taxon>
        <taxon>Vertebrata</taxon>
        <taxon>Euteleostomi</taxon>
        <taxon>Actinopterygii</taxon>
        <taxon>Neopterygii</taxon>
        <taxon>Teleostei</taxon>
        <taxon>Anguilliformes</taxon>
        <taxon>Synaphobranchidae</taxon>
        <taxon>Synaphobranchus</taxon>
    </lineage>
</organism>
<dbReference type="EMBL" id="JAINUF010000007">
    <property type="protein sequence ID" value="KAJ8354292.1"/>
    <property type="molecule type" value="Genomic_DNA"/>
</dbReference>
<name>A0A9Q1FAK4_SYNKA</name>
<evidence type="ECO:0000313" key="3">
    <source>
        <dbReference type="Proteomes" id="UP001152622"/>
    </source>
</evidence>
<accession>A0A9Q1FAK4</accession>
<gene>
    <name evidence="2" type="ORF">SKAU_G00218590</name>
</gene>
<reference evidence="2" key="1">
    <citation type="journal article" date="2023" name="Science">
        <title>Genome structures resolve the early diversification of teleost fishes.</title>
        <authorList>
            <person name="Parey E."/>
            <person name="Louis A."/>
            <person name="Montfort J."/>
            <person name="Bouchez O."/>
            <person name="Roques C."/>
            <person name="Iampietro C."/>
            <person name="Lluch J."/>
            <person name="Castinel A."/>
            <person name="Donnadieu C."/>
            <person name="Desvignes T."/>
            <person name="Floi Bucao C."/>
            <person name="Jouanno E."/>
            <person name="Wen M."/>
            <person name="Mejri S."/>
            <person name="Dirks R."/>
            <person name="Jansen H."/>
            <person name="Henkel C."/>
            <person name="Chen W.J."/>
            <person name="Zahm M."/>
            <person name="Cabau C."/>
            <person name="Klopp C."/>
            <person name="Thompson A.W."/>
            <person name="Robinson-Rechavi M."/>
            <person name="Braasch I."/>
            <person name="Lecointre G."/>
            <person name="Bobe J."/>
            <person name="Postlethwait J.H."/>
            <person name="Berthelot C."/>
            <person name="Roest Crollius H."/>
            <person name="Guiguen Y."/>
        </authorList>
    </citation>
    <scope>NUCLEOTIDE SEQUENCE</scope>
    <source>
        <strain evidence="2">WJC10195</strain>
    </source>
</reference>
<keyword evidence="3" id="KW-1185">Reference proteome</keyword>
<evidence type="ECO:0000256" key="1">
    <source>
        <dbReference type="SAM" id="MobiDB-lite"/>
    </source>
</evidence>
<feature type="compositionally biased region" description="Polar residues" evidence="1">
    <location>
        <begin position="58"/>
        <end position="78"/>
    </location>
</feature>
<feature type="compositionally biased region" description="Basic and acidic residues" evidence="1">
    <location>
        <begin position="38"/>
        <end position="57"/>
    </location>
</feature>
<evidence type="ECO:0000313" key="2">
    <source>
        <dbReference type="EMBL" id="KAJ8354292.1"/>
    </source>
</evidence>
<dbReference type="AlphaFoldDB" id="A0A9Q1FAK4"/>
<dbReference type="OrthoDB" id="9635130at2759"/>
<sequence length="163" mass="17134">MELEVPGAVEPTPEPLPCPPQAELLDGSPGHSGTAGDGDGHGKDTAAPATEREDKKQGSASRTNGSPAHARWSSSQPHQAGAPVRAYHSSKARVTMTPGFTSHGNSNQQGAAWGTYTFPRPGLHYQHPHASYAYCHGQPAVSPRLHPSLATPCCPGILSMWSR</sequence>